<dbReference type="Proteomes" id="UP001500897">
    <property type="component" value="Unassembled WGS sequence"/>
</dbReference>
<comment type="function">
    <text evidence="1">Multidrug efflux pump.</text>
</comment>
<evidence type="ECO:0000256" key="14">
    <source>
        <dbReference type="SAM" id="Phobius"/>
    </source>
</evidence>
<dbReference type="NCBIfam" id="TIGR00797">
    <property type="entry name" value="matE"/>
    <property type="match status" value="1"/>
</dbReference>
<keyword evidence="8 14" id="KW-0812">Transmembrane</keyword>
<keyword evidence="11 14" id="KW-0472">Membrane</keyword>
<proteinExistence type="inferred from homology"/>
<evidence type="ECO:0000256" key="8">
    <source>
        <dbReference type="ARBA" id="ARBA00022692"/>
    </source>
</evidence>
<evidence type="ECO:0000256" key="5">
    <source>
        <dbReference type="ARBA" id="ARBA00022448"/>
    </source>
</evidence>
<dbReference type="Pfam" id="PF01554">
    <property type="entry name" value="MatE"/>
    <property type="match status" value="2"/>
</dbReference>
<dbReference type="InterPro" id="IPR002528">
    <property type="entry name" value="MATE_fam"/>
</dbReference>
<dbReference type="PIRSF" id="PIRSF006603">
    <property type="entry name" value="DinF"/>
    <property type="match status" value="1"/>
</dbReference>
<evidence type="ECO:0000256" key="6">
    <source>
        <dbReference type="ARBA" id="ARBA00022449"/>
    </source>
</evidence>
<dbReference type="InterPro" id="IPR048279">
    <property type="entry name" value="MdtK-like"/>
</dbReference>
<organism evidence="15 16">
    <name type="scientific">Kitasatospora saccharophila</name>
    <dbReference type="NCBI Taxonomy" id="407973"/>
    <lineage>
        <taxon>Bacteria</taxon>
        <taxon>Bacillati</taxon>
        <taxon>Actinomycetota</taxon>
        <taxon>Actinomycetes</taxon>
        <taxon>Kitasatosporales</taxon>
        <taxon>Streptomycetaceae</taxon>
        <taxon>Kitasatospora</taxon>
    </lineage>
</organism>
<evidence type="ECO:0000256" key="12">
    <source>
        <dbReference type="ARBA" id="ARBA00031636"/>
    </source>
</evidence>
<dbReference type="PANTHER" id="PTHR43298">
    <property type="entry name" value="MULTIDRUG RESISTANCE PROTEIN NORM-RELATED"/>
    <property type="match status" value="1"/>
</dbReference>
<protein>
    <recommendedName>
        <fullName evidence="4">Probable multidrug resistance protein NorM</fullName>
    </recommendedName>
    <alternativeName>
        <fullName evidence="12">Multidrug-efflux transporter</fullName>
    </alternativeName>
</protein>
<evidence type="ECO:0000256" key="13">
    <source>
        <dbReference type="SAM" id="MobiDB-lite"/>
    </source>
</evidence>
<evidence type="ECO:0000256" key="2">
    <source>
        <dbReference type="ARBA" id="ARBA00004651"/>
    </source>
</evidence>
<feature type="transmembrane region" description="Helical" evidence="14">
    <location>
        <begin position="163"/>
        <end position="183"/>
    </location>
</feature>
<evidence type="ECO:0000256" key="11">
    <source>
        <dbReference type="ARBA" id="ARBA00023136"/>
    </source>
</evidence>
<feature type="transmembrane region" description="Helical" evidence="14">
    <location>
        <begin position="189"/>
        <end position="208"/>
    </location>
</feature>
<comment type="caution">
    <text evidence="15">The sequence shown here is derived from an EMBL/GenBank/DDBJ whole genome shotgun (WGS) entry which is preliminary data.</text>
</comment>
<evidence type="ECO:0000256" key="9">
    <source>
        <dbReference type="ARBA" id="ARBA00022989"/>
    </source>
</evidence>
<comment type="subcellular location">
    <subcellularLocation>
        <location evidence="2">Cell membrane</location>
        <topology evidence="2">Multi-pass membrane protein</topology>
    </subcellularLocation>
</comment>
<dbReference type="PANTHER" id="PTHR43298:SF2">
    <property type="entry name" value="FMN_FAD EXPORTER YEEO-RELATED"/>
    <property type="match status" value="1"/>
</dbReference>
<feature type="transmembrane region" description="Helical" evidence="14">
    <location>
        <begin position="55"/>
        <end position="74"/>
    </location>
</feature>
<accession>A0ABN2X8C6</accession>
<name>A0ABN2X8C6_9ACTN</name>
<sequence>MGATQHRRELVSLAYPVYLELLAGVTAGIINMLWVARLGGPAVAAVAVATNLENLLLGVILVAGSGTTVLVARARGAEDPAALRSAVRGGLVLWAIVTPVVALGGYLVREPLARLVLGGGGGSLTRTVDYLSIALPGIAVFFATNVIDGVLKGTGDTRTPMRLAVLANGLILALDPLLILGFGLGVRGAATATVLGRTAALACGLVALRRNAVLRRAASAPSSRTGTPGADARRVAATGLPMSADFVVRMTGALALVGLVARIGVDEVAAYGIATKAVYVATMAFYAVRQAAAIHTSHLLGTGRDERRSVGRQALLLGGTLGLTAALTLLAAGPWIMRAFGSEGAVAEAGTLYLRCLGPYLVLLACFIALGGVFEGSGGSPALARITTCGVILQLALAHALSGSGLPGICTAMAASTALQCAAVTRMHRRATPRPADRTPPGPPPHLLRTAGECGRDHGRAAPGHPAGRLNHRAGKEN</sequence>
<keyword evidence="6" id="KW-0050">Antiport</keyword>
<evidence type="ECO:0000313" key="15">
    <source>
        <dbReference type="EMBL" id="GAA2105864.1"/>
    </source>
</evidence>
<feature type="transmembrane region" description="Helical" evidence="14">
    <location>
        <begin position="86"/>
        <end position="108"/>
    </location>
</feature>
<keyword evidence="16" id="KW-1185">Reference proteome</keyword>
<feature type="transmembrane region" description="Helical" evidence="14">
    <location>
        <begin position="269"/>
        <end position="288"/>
    </location>
</feature>
<evidence type="ECO:0000313" key="16">
    <source>
        <dbReference type="Proteomes" id="UP001500897"/>
    </source>
</evidence>
<feature type="transmembrane region" description="Helical" evidence="14">
    <location>
        <begin position="12"/>
        <end position="35"/>
    </location>
</feature>
<feature type="transmembrane region" description="Helical" evidence="14">
    <location>
        <begin position="128"/>
        <end position="151"/>
    </location>
</feature>
<evidence type="ECO:0000256" key="7">
    <source>
        <dbReference type="ARBA" id="ARBA00022475"/>
    </source>
</evidence>
<gene>
    <name evidence="15" type="ORF">GCM10009759_43390</name>
</gene>
<comment type="similarity">
    <text evidence="3">Belongs to the multi antimicrobial extrusion (MATE) (TC 2.A.66.1) family.</text>
</comment>
<keyword evidence="10" id="KW-0406">Ion transport</keyword>
<keyword evidence="5" id="KW-0813">Transport</keyword>
<dbReference type="InterPro" id="IPR050222">
    <property type="entry name" value="MATE_MdtK"/>
</dbReference>
<feature type="transmembrane region" description="Helical" evidence="14">
    <location>
        <begin position="246"/>
        <end position="263"/>
    </location>
</feature>
<evidence type="ECO:0000256" key="10">
    <source>
        <dbReference type="ARBA" id="ARBA00023065"/>
    </source>
</evidence>
<keyword evidence="7" id="KW-1003">Cell membrane</keyword>
<keyword evidence="9 14" id="KW-1133">Transmembrane helix</keyword>
<feature type="region of interest" description="Disordered" evidence="13">
    <location>
        <begin position="429"/>
        <end position="478"/>
    </location>
</feature>
<evidence type="ECO:0000256" key="1">
    <source>
        <dbReference type="ARBA" id="ARBA00003408"/>
    </source>
</evidence>
<dbReference type="EMBL" id="BAAANS010000029">
    <property type="protein sequence ID" value="GAA2105864.1"/>
    <property type="molecule type" value="Genomic_DNA"/>
</dbReference>
<feature type="transmembrane region" description="Helical" evidence="14">
    <location>
        <begin position="357"/>
        <end position="375"/>
    </location>
</feature>
<reference evidence="15 16" key="1">
    <citation type="journal article" date="2019" name="Int. J. Syst. Evol. Microbiol.">
        <title>The Global Catalogue of Microorganisms (GCM) 10K type strain sequencing project: providing services to taxonomists for standard genome sequencing and annotation.</title>
        <authorList>
            <consortium name="The Broad Institute Genomics Platform"/>
            <consortium name="The Broad Institute Genome Sequencing Center for Infectious Disease"/>
            <person name="Wu L."/>
            <person name="Ma J."/>
        </authorList>
    </citation>
    <scope>NUCLEOTIDE SEQUENCE [LARGE SCALE GENOMIC DNA]</scope>
    <source>
        <strain evidence="15 16">JCM 14559</strain>
    </source>
</reference>
<evidence type="ECO:0000256" key="3">
    <source>
        <dbReference type="ARBA" id="ARBA00010199"/>
    </source>
</evidence>
<dbReference type="RefSeq" id="WP_344554118.1">
    <property type="nucleotide sequence ID" value="NZ_BAAANS010000029.1"/>
</dbReference>
<evidence type="ECO:0000256" key="4">
    <source>
        <dbReference type="ARBA" id="ARBA00020268"/>
    </source>
</evidence>
<feature type="transmembrane region" description="Helical" evidence="14">
    <location>
        <begin position="314"/>
        <end position="337"/>
    </location>
</feature>